<accession>A0ABQ8TNU8</accession>
<proteinExistence type="predicted"/>
<protein>
    <submittedName>
        <fullName evidence="1">Uncharacterized protein</fullName>
    </submittedName>
</protein>
<comment type="caution">
    <text evidence="1">The sequence shown here is derived from an EMBL/GenBank/DDBJ whole genome shotgun (WGS) entry which is preliminary data.</text>
</comment>
<evidence type="ECO:0000313" key="2">
    <source>
        <dbReference type="Proteomes" id="UP001148838"/>
    </source>
</evidence>
<dbReference type="Proteomes" id="UP001148838">
    <property type="component" value="Unassembled WGS sequence"/>
</dbReference>
<organism evidence="1 2">
    <name type="scientific">Periplaneta americana</name>
    <name type="common">American cockroach</name>
    <name type="synonym">Blatta americana</name>
    <dbReference type="NCBI Taxonomy" id="6978"/>
    <lineage>
        <taxon>Eukaryota</taxon>
        <taxon>Metazoa</taxon>
        <taxon>Ecdysozoa</taxon>
        <taxon>Arthropoda</taxon>
        <taxon>Hexapoda</taxon>
        <taxon>Insecta</taxon>
        <taxon>Pterygota</taxon>
        <taxon>Neoptera</taxon>
        <taxon>Polyneoptera</taxon>
        <taxon>Dictyoptera</taxon>
        <taxon>Blattodea</taxon>
        <taxon>Blattoidea</taxon>
        <taxon>Blattidae</taxon>
        <taxon>Blattinae</taxon>
        <taxon>Periplaneta</taxon>
    </lineage>
</organism>
<dbReference type="EMBL" id="JAJSOF020000005">
    <property type="protein sequence ID" value="KAJ4447422.1"/>
    <property type="molecule type" value="Genomic_DNA"/>
</dbReference>
<keyword evidence="2" id="KW-1185">Reference proteome</keyword>
<reference evidence="1 2" key="1">
    <citation type="journal article" date="2022" name="Allergy">
        <title>Genome assembly and annotation of Periplaneta americana reveal a comprehensive cockroach allergen profile.</title>
        <authorList>
            <person name="Wang L."/>
            <person name="Xiong Q."/>
            <person name="Saelim N."/>
            <person name="Wang L."/>
            <person name="Nong W."/>
            <person name="Wan A.T."/>
            <person name="Shi M."/>
            <person name="Liu X."/>
            <person name="Cao Q."/>
            <person name="Hui J.H.L."/>
            <person name="Sookrung N."/>
            <person name="Leung T.F."/>
            <person name="Tungtrongchitr A."/>
            <person name="Tsui S.K.W."/>
        </authorList>
    </citation>
    <scope>NUCLEOTIDE SEQUENCE [LARGE SCALE GENOMIC DNA]</scope>
    <source>
        <strain evidence="1">PWHHKU_190912</strain>
    </source>
</reference>
<gene>
    <name evidence="1" type="ORF">ANN_09429</name>
</gene>
<evidence type="ECO:0000313" key="1">
    <source>
        <dbReference type="EMBL" id="KAJ4447422.1"/>
    </source>
</evidence>
<name>A0ABQ8TNU8_PERAM</name>
<sequence length="80" mass="8916">MDCSTESLMCSLVRRNKVCEARSTSISSGIQPSKTYPIPDSKKIMVWDAKLKQTGSLLPSSGKHAKKEFLKRTLNSYKPP</sequence>